<dbReference type="EMBL" id="JBJKTR010000019">
    <property type="protein sequence ID" value="KAL3332802.1"/>
    <property type="molecule type" value="Genomic_DNA"/>
</dbReference>
<sequence>VGFDFVSSLNKLKVSKANSQIKIKSMEELKQITEKLRNNRAQYVGGWKFFNKVEIQQSKKLEEEKRQVEAKSQQHNKHKSYLSTDNIKSVSSSSVSLPQQEVVRRLRVLKHPVTLFGEDEEARFARLNLVLKAGLFEVDESDMTEGQTNDFLRDMLELKKSRILKRKATDQDKDEDLKRMKTNFEDLCDEDKILVFYKKLLNEWNQELDEMSSESKNQTMVATFMQCARDLNPLFDLCRKKLLNIDIRKAVVVMVECCMNREYSAAMDQYLNKIAIGNAPWPIGVTMVGIHERSAREKIHTNSVAHVMNDETTRKLLHSIKRLVTFCQRRYPTMPSKCVEFNSLANGSDLHFLRAQESTSQGFQ</sequence>
<proteinExistence type="predicted"/>
<dbReference type="Proteomes" id="UP001627284">
    <property type="component" value="Unassembled WGS sequence"/>
</dbReference>
<evidence type="ECO:0000259" key="2">
    <source>
        <dbReference type="SMART" id="SM00500"/>
    </source>
</evidence>
<keyword evidence="1" id="KW-0175">Coiled coil</keyword>
<organism evidence="3 4">
    <name type="scientific">Solanum stoloniferum</name>
    <dbReference type="NCBI Taxonomy" id="62892"/>
    <lineage>
        <taxon>Eukaryota</taxon>
        <taxon>Viridiplantae</taxon>
        <taxon>Streptophyta</taxon>
        <taxon>Embryophyta</taxon>
        <taxon>Tracheophyta</taxon>
        <taxon>Spermatophyta</taxon>
        <taxon>Magnoliopsida</taxon>
        <taxon>eudicotyledons</taxon>
        <taxon>Gunneridae</taxon>
        <taxon>Pentapetalae</taxon>
        <taxon>asterids</taxon>
        <taxon>lamiids</taxon>
        <taxon>Solanales</taxon>
        <taxon>Solanaceae</taxon>
        <taxon>Solanoideae</taxon>
        <taxon>Solaneae</taxon>
        <taxon>Solanum</taxon>
    </lineage>
</organism>
<dbReference type="AlphaFoldDB" id="A0ABD2RN34"/>
<dbReference type="SUPFAM" id="SSF158230">
    <property type="entry name" value="PRP4-like"/>
    <property type="match status" value="1"/>
</dbReference>
<dbReference type="InterPro" id="IPR036285">
    <property type="entry name" value="PRP4-like_sf"/>
</dbReference>
<keyword evidence="4" id="KW-1185">Reference proteome</keyword>
<evidence type="ECO:0000256" key="1">
    <source>
        <dbReference type="SAM" id="Coils"/>
    </source>
</evidence>
<feature type="coiled-coil region" evidence="1">
    <location>
        <begin position="51"/>
        <end position="78"/>
    </location>
</feature>
<protein>
    <recommendedName>
        <fullName evidence="2">Pre-mRNA processing factor 4 (PRP4)-like domain-containing protein</fullName>
    </recommendedName>
</protein>
<dbReference type="Pfam" id="PF08799">
    <property type="entry name" value="PRP4"/>
    <property type="match status" value="1"/>
</dbReference>
<name>A0ABD2RN34_9SOLN</name>
<dbReference type="InterPro" id="IPR014906">
    <property type="entry name" value="PRP4-like"/>
</dbReference>
<feature type="non-terminal residue" evidence="3">
    <location>
        <position position="1"/>
    </location>
</feature>
<feature type="domain" description="Pre-mRNA processing factor 4 (PRP4)-like" evidence="2">
    <location>
        <begin position="97"/>
        <end position="149"/>
    </location>
</feature>
<comment type="caution">
    <text evidence="3">The sequence shown here is derived from an EMBL/GenBank/DDBJ whole genome shotgun (WGS) entry which is preliminary data.</text>
</comment>
<dbReference type="FunFam" id="1.20.940.10:FF:000004">
    <property type="entry name" value="Pre-mRNA-splicing factor 18"/>
    <property type="match status" value="1"/>
</dbReference>
<dbReference type="SMART" id="SM00500">
    <property type="entry name" value="SFM"/>
    <property type="match status" value="1"/>
</dbReference>
<dbReference type="Pfam" id="PF02840">
    <property type="entry name" value="Prp18"/>
    <property type="match status" value="1"/>
</dbReference>
<dbReference type="SUPFAM" id="SSF47938">
    <property type="entry name" value="Functional domain of the splicing factor Prp18"/>
    <property type="match status" value="1"/>
</dbReference>
<gene>
    <name evidence="3" type="ORF">AABB24_033060</name>
</gene>
<reference evidence="3 4" key="1">
    <citation type="submission" date="2024-05" db="EMBL/GenBank/DDBJ databases">
        <title>De novo assembly of an allotetraploid wild potato.</title>
        <authorList>
            <person name="Hosaka A.J."/>
        </authorList>
    </citation>
    <scope>NUCLEOTIDE SEQUENCE [LARGE SCALE GENOMIC DNA]</scope>
    <source>
        <tissue evidence="3">Young leaves</tissue>
    </source>
</reference>
<dbReference type="PANTHER" id="PTHR13007:SF24">
    <property type="entry name" value="PRE-MRNA-SPLICING FACTOR 18"/>
    <property type="match status" value="1"/>
</dbReference>
<dbReference type="InterPro" id="IPR004098">
    <property type="entry name" value="Prp18"/>
</dbReference>
<dbReference type="Gene3D" id="1.20.940.10">
    <property type="entry name" value="Functional domain of the splicing factor Prp18"/>
    <property type="match status" value="1"/>
</dbReference>
<accession>A0ABD2RN34</accession>
<dbReference type="PANTHER" id="PTHR13007">
    <property type="entry name" value="PRE-MRNA SPLICING FACTOR-RELATED"/>
    <property type="match status" value="1"/>
</dbReference>
<dbReference type="InterPro" id="IPR039979">
    <property type="entry name" value="PRPF18"/>
</dbReference>
<evidence type="ECO:0000313" key="3">
    <source>
        <dbReference type="EMBL" id="KAL3332802.1"/>
    </source>
</evidence>
<evidence type="ECO:0000313" key="4">
    <source>
        <dbReference type="Proteomes" id="UP001627284"/>
    </source>
</evidence>